<evidence type="ECO:0000313" key="2">
    <source>
        <dbReference type="Proteomes" id="UP000236232"/>
    </source>
</evidence>
<dbReference type="Proteomes" id="UP000236232">
    <property type="component" value="Unassembled WGS sequence"/>
</dbReference>
<accession>A0ABX4Y2H9</accession>
<gene>
    <name evidence="1" type="ORF">CCU68_17060</name>
</gene>
<reference evidence="1 2" key="1">
    <citation type="submission" date="2018-01" db="EMBL/GenBank/DDBJ databases">
        <title>Draft Genome Sequence of Pseudomonas gingeri NCPPB 3146 (LMG 5327), a White Line Reaction Producer.</title>
        <authorList>
            <person name="Rokni-Zadeh H."/>
            <person name="Bahrami T."/>
            <person name="Zarvandi S."/>
            <person name="Changi-Ashtiani M."/>
            <person name="De Mot R."/>
        </authorList>
    </citation>
    <scope>NUCLEOTIDE SEQUENCE [LARGE SCALE GENOMIC DNA]</scope>
    <source>
        <strain evidence="2">NCPPB 3146 \ LMG 5327</strain>
    </source>
</reference>
<protein>
    <submittedName>
        <fullName evidence="1">Uncharacterized protein</fullName>
    </submittedName>
</protein>
<dbReference type="EMBL" id="POWE01000097">
    <property type="protein sequence ID" value="PNQ91338.1"/>
    <property type="molecule type" value="Genomic_DNA"/>
</dbReference>
<sequence length="69" mass="6921">MLAMGAPGWIRYAALPFIAGKPCSHGTVAHLVGAGLPAKAAVRAPGVSAGRNEQGLQMEALSGAVKELP</sequence>
<proteinExistence type="predicted"/>
<organism evidence="1 2">
    <name type="scientific">Pseudomonas gingeri NCPPB 3146 = LMG 5327</name>
    <dbReference type="NCBI Taxonomy" id="707248"/>
    <lineage>
        <taxon>Bacteria</taxon>
        <taxon>Pseudomonadati</taxon>
        <taxon>Pseudomonadota</taxon>
        <taxon>Gammaproteobacteria</taxon>
        <taxon>Pseudomonadales</taxon>
        <taxon>Pseudomonadaceae</taxon>
        <taxon>Pseudomonas</taxon>
    </lineage>
</organism>
<keyword evidence="2" id="KW-1185">Reference proteome</keyword>
<evidence type="ECO:0000313" key="1">
    <source>
        <dbReference type="EMBL" id="PNQ91338.1"/>
    </source>
</evidence>
<comment type="caution">
    <text evidence="1">The sequence shown here is derived from an EMBL/GenBank/DDBJ whole genome shotgun (WGS) entry which is preliminary data.</text>
</comment>
<name>A0ABX4Y2H9_9PSED</name>